<dbReference type="InParanoid" id="A0A2T0GS44"/>
<feature type="region of interest" description="Disordered" evidence="2">
    <location>
        <begin position="652"/>
        <end position="699"/>
    </location>
</feature>
<dbReference type="InterPro" id="IPR019734">
    <property type="entry name" value="TPR_rpt"/>
</dbReference>
<evidence type="ECO:0000313" key="3">
    <source>
        <dbReference type="EMBL" id="PRW61938.1"/>
    </source>
</evidence>
<dbReference type="Pfam" id="PF13424">
    <property type="entry name" value="TPR_12"/>
    <property type="match status" value="1"/>
</dbReference>
<name>A0A2T0GS44_ACTMO</name>
<dbReference type="SUPFAM" id="SSF52540">
    <property type="entry name" value="P-loop containing nucleoside triphosphate hydrolases"/>
    <property type="match status" value="1"/>
</dbReference>
<feature type="region of interest" description="Disordered" evidence="2">
    <location>
        <begin position="1"/>
        <end position="37"/>
    </location>
</feature>
<reference evidence="3 4" key="1">
    <citation type="submission" date="2018-03" db="EMBL/GenBank/DDBJ databases">
        <title>Actinopolyspora mortivallis from Sahara, screening for active biomolecules.</title>
        <authorList>
            <person name="Selama O."/>
            <person name="Wellington E.M.H."/>
            <person name="Hacene H."/>
        </authorList>
    </citation>
    <scope>NUCLEOTIDE SEQUENCE [LARGE SCALE GENOMIC DNA]</scope>
    <source>
        <strain evidence="3 4">M5A</strain>
    </source>
</reference>
<gene>
    <name evidence="3" type="ORF">CEP50_17990</name>
</gene>
<dbReference type="Proteomes" id="UP000239352">
    <property type="component" value="Unassembled WGS sequence"/>
</dbReference>
<dbReference type="EMBL" id="PVSR01000048">
    <property type="protein sequence ID" value="PRW61938.1"/>
    <property type="molecule type" value="Genomic_DNA"/>
</dbReference>
<organism evidence="3 4">
    <name type="scientific">Actinopolyspora mortivallis</name>
    <dbReference type="NCBI Taxonomy" id="33906"/>
    <lineage>
        <taxon>Bacteria</taxon>
        <taxon>Bacillati</taxon>
        <taxon>Actinomycetota</taxon>
        <taxon>Actinomycetes</taxon>
        <taxon>Actinopolysporales</taxon>
        <taxon>Actinopolysporaceae</taxon>
        <taxon>Actinopolyspora</taxon>
    </lineage>
</organism>
<feature type="repeat" description="TPR" evidence="1">
    <location>
        <begin position="515"/>
        <end position="548"/>
    </location>
</feature>
<dbReference type="Gene3D" id="3.40.50.300">
    <property type="entry name" value="P-loop containing nucleotide triphosphate hydrolases"/>
    <property type="match status" value="1"/>
</dbReference>
<dbReference type="SUPFAM" id="SSF48452">
    <property type="entry name" value="TPR-like"/>
    <property type="match status" value="1"/>
</dbReference>
<evidence type="ECO:0000313" key="4">
    <source>
        <dbReference type="Proteomes" id="UP000239352"/>
    </source>
</evidence>
<dbReference type="PROSITE" id="PS50005">
    <property type="entry name" value="TPR"/>
    <property type="match status" value="1"/>
</dbReference>
<proteinExistence type="predicted"/>
<evidence type="ECO:0008006" key="5">
    <source>
        <dbReference type="Google" id="ProtNLM"/>
    </source>
</evidence>
<keyword evidence="4" id="KW-1185">Reference proteome</keyword>
<dbReference type="SMART" id="SM00028">
    <property type="entry name" value="TPR"/>
    <property type="match status" value="5"/>
</dbReference>
<protein>
    <recommendedName>
        <fullName evidence="5">NB-ARC domain-containing protein</fullName>
    </recommendedName>
</protein>
<comment type="caution">
    <text evidence="3">The sequence shown here is derived from an EMBL/GenBank/DDBJ whole genome shotgun (WGS) entry which is preliminary data.</text>
</comment>
<keyword evidence="1" id="KW-0802">TPR repeat</keyword>
<dbReference type="InterPro" id="IPR027417">
    <property type="entry name" value="P-loop_NTPase"/>
</dbReference>
<sequence length="699" mass="76609">MVTSHHETGSQALLPRRTSWPAPPPRQLPPDPDPFVGRDAELATLDEWRDTASGPLLAVISGPDGIGKTALALRWSHRRRTHFPDGRLFVEGHGPCPDTPRPAAELLGSLLCSLGVPPDGIPPEVGERLRRYHCLTEGRSLVVLVDNAASSAQVRPLLPRSSGSALVVTSTERLSGLAREGARFLEPSPLDERDSLRLLSGVLGQHPLWERPGAPSEQAVPGCGLPLALAVLAGWPDEEPPWDAEERRPALPHAEGNHSVSEVRRAEHHLTAVLDLRHRRLSAGAAALHRILSRHPGTDLPAELVRHLAELTGIDHAPALEELVRAHLFEHTGERYRFHERVLAHTRATDEHAATAGNRTETLWHIVCWYLARATEADLVLTPRRRRFGPSRVPNSRNPERFGAPEALAWFDREHANLTAVLHAAYRRGWQQQVWQLCEALGGFLDHRRYHRARIATHRIGVAAANGAGHSRAEARLRCHLGAVHLELGHFRRVLDVCTPALRLAESAFDRAGISTALSHLAEAAHGSGDRELALHYVRRALRLNENTGDRHGIALCHRRIGVLLSETGHYAEAATSLDRALTLLNELGEHRGRAGVLIERGRLHLRRGEFVGAESCLTEALAAARESGSSISQVEALDELGELAALRGDPAAALRHRSRAEQQRRASSPPAAERRHAGGEQFTRAPADTSLPSGRTYD</sequence>
<dbReference type="RefSeq" id="WP_106115113.1">
    <property type="nucleotide sequence ID" value="NZ_PVSR01000048.1"/>
</dbReference>
<dbReference type="PANTHER" id="PTHR47691:SF3">
    <property type="entry name" value="HTH-TYPE TRANSCRIPTIONAL REGULATOR RV0890C-RELATED"/>
    <property type="match status" value="1"/>
</dbReference>
<dbReference type="Gene3D" id="1.25.40.10">
    <property type="entry name" value="Tetratricopeptide repeat domain"/>
    <property type="match status" value="1"/>
</dbReference>
<evidence type="ECO:0000256" key="2">
    <source>
        <dbReference type="SAM" id="MobiDB-lite"/>
    </source>
</evidence>
<feature type="compositionally biased region" description="Pro residues" evidence="2">
    <location>
        <begin position="21"/>
        <end position="33"/>
    </location>
</feature>
<evidence type="ECO:0000256" key="1">
    <source>
        <dbReference type="PROSITE-ProRule" id="PRU00339"/>
    </source>
</evidence>
<dbReference type="AlphaFoldDB" id="A0A2T0GS44"/>
<dbReference type="PANTHER" id="PTHR47691">
    <property type="entry name" value="REGULATOR-RELATED"/>
    <property type="match status" value="1"/>
</dbReference>
<dbReference type="STRING" id="1050202.GCA_000384035_01492"/>
<dbReference type="InterPro" id="IPR011990">
    <property type="entry name" value="TPR-like_helical_dom_sf"/>
</dbReference>
<accession>A0A2T0GS44</accession>